<dbReference type="AlphaFoldDB" id="A0AAJ7T4Y7"/>
<dbReference type="RefSeq" id="XP_032810391.1">
    <property type="nucleotide sequence ID" value="XM_032954500.1"/>
</dbReference>
<protein>
    <submittedName>
        <fullName evidence="7">ALK and LTK ligand 1-like</fullName>
    </submittedName>
</protein>
<comment type="similarity">
    <text evidence="4">Belongs to the ALKAL family.</text>
</comment>
<evidence type="ECO:0000256" key="2">
    <source>
        <dbReference type="ARBA" id="ARBA00022525"/>
    </source>
</evidence>
<dbReference type="InterPro" id="IPR029364">
    <property type="entry name" value="ALKL1/2"/>
</dbReference>
<organism evidence="6 7">
    <name type="scientific">Petromyzon marinus</name>
    <name type="common">Sea lamprey</name>
    <dbReference type="NCBI Taxonomy" id="7757"/>
    <lineage>
        <taxon>Eukaryota</taxon>
        <taxon>Metazoa</taxon>
        <taxon>Chordata</taxon>
        <taxon>Craniata</taxon>
        <taxon>Vertebrata</taxon>
        <taxon>Cyclostomata</taxon>
        <taxon>Hyperoartia</taxon>
        <taxon>Petromyzontiformes</taxon>
        <taxon>Petromyzontidae</taxon>
        <taxon>Petromyzon</taxon>
    </lineage>
</organism>
<evidence type="ECO:0000313" key="7">
    <source>
        <dbReference type="RefSeq" id="XP_032810391.1"/>
    </source>
</evidence>
<dbReference type="GO" id="GO:0030298">
    <property type="term" value="F:receptor signaling protein tyrosine kinase activator activity"/>
    <property type="evidence" value="ECO:0007669"/>
    <property type="project" value="InterPro"/>
</dbReference>
<sequence length="141" mass="15222">MGMGLPRAMHGFMEAVCLHLLVGLAFTLQATLGGPGGAGHGGTALLELILDTLHHHGAGHDRPRFGDGSRELVARDPGTRRGAKVKFLKHLTGPLRFSPECARYFQRILHGSRECGDPAYYRRCARLLTRLASSPPCAVRG</sequence>
<keyword evidence="6" id="KW-1185">Reference proteome</keyword>
<comment type="subcellular location">
    <subcellularLocation>
        <location evidence="1">Secreted</location>
    </subcellularLocation>
</comment>
<evidence type="ECO:0000256" key="5">
    <source>
        <dbReference type="SAM" id="SignalP"/>
    </source>
</evidence>
<gene>
    <name evidence="7" type="primary">LOC116942503</name>
</gene>
<evidence type="ECO:0000256" key="1">
    <source>
        <dbReference type="ARBA" id="ARBA00004613"/>
    </source>
</evidence>
<dbReference type="GO" id="GO:0005125">
    <property type="term" value="F:cytokine activity"/>
    <property type="evidence" value="ECO:0007669"/>
    <property type="project" value="UniProtKB-ARBA"/>
</dbReference>
<proteinExistence type="inferred from homology"/>
<accession>A0AAJ7T4Y7</accession>
<evidence type="ECO:0000256" key="3">
    <source>
        <dbReference type="ARBA" id="ARBA00022729"/>
    </source>
</evidence>
<evidence type="ECO:0000256" key="4">
    <source>
        <dbReference type="ARBA" id="ARBA00033741"/>
    </source>
</evidence>
<dbReference type="PANTHER" id="PTHR28676">
    <property type="entry name" value="ALK AND LTK LIGAND 2-RELATED"/>
    <property type="match status" value="1"/>
</dbReference>
<dbReference type="KEGG" id="pmrn:116942503"/>
<dbReference type="GO" id="GO:0070378">
    <property type="term" value="P:positive regulation of ERK5 cascade"/>
    <property type="evidence" value="ECO:0007669"/>
    <property type="project" value="TreeGrafter"/>
</dbReference>
<reference evidence="7" key="1">
    <citation type="submission" date="2025-08" db="UniProtKB">
        <authorList>
            <consortium name="RefSeq"/>
        </authorList>
    </citation>
    <scope>IDENTIFICATION</scope>
    <source>
        <tissue evidence="7">Sperm</tissue>
    </source>
</reference>
<name>A0AAJ7T4Y7_PETMA</name>
<dbReference type="GO" id="GO:0030971">
    <property type="term" value="F:receptor tyrosine kinase binding"/>
    <property type="evidence" value="ECO:0007669"/>
    <property type="project" value="InterPro"/>
</dbReference>
<keyword evidence="2" id="KW-0964">Secreted</keyword>
<dbReference type="Proteomes" id="UP001318040">
    <property type="component" value="Chromosome 15"/>
</dbReference>
<dbReference type="GO" id="GO:0005576">
    <property type="term" value="C:extracellular region"/>
    <property type="evidence" value="ECO:0007669"/>
    <property type="project" value="UniProtKB-SubCell"/>
</dbReference>
<evidence type="ECO:0000313" key="6">
    <source>
        <dbReference type="Proteomes" id="UP001318040"/>
    </source>
</evidence>
<feature type="chain" id="PRO_5042513876" evidence="5">
    <location>
        <begin position="34"/>
        <end position="141"/>
    </location>
</feature>
<dbReference type="Pfam" id="PF15129">
    <property type="entry name" value="ALKL1_2"/>
    <property type="match status" value="1"/>
</dbReference>
<keyword evidence="3 5" id="KW-0732">Signal</keyword>
<dbReference type="GO" id="GO:0070374">
    <property type="term" value="P:positive regulation of ERK1 and ERK2 cascade"/>
    <property type="evidence" value="ECO:0007669"/>
    <property type="project" value="TreeGrafter"/>
</dbReference>
<feature type="signal peptide" evidence="5">
    <location>
        <begin position="1"/>
        <end position="33"/>
    </location>
</feature>